<gene>
    <name evidence="1" type="ORF">RJT34_06873</name>
</gene>
<protein>
    <submittedName>
        <fullName evidence="1">Uncharacterized protein</fullName>
    </submittedName>
</protein>
<accession>A0AAN9K2X0</accession>
<reference evidence="1 2" key="1">
    <citation type="submission" date="2024-01" db="EMBL/GenBank/DDBJ databases">
        <title>The genomes of 5 underutilized Papilionoideae crops provide insights into root nodulation and disease resistance.</title>
        <authorList>
            <person name="Yuan L."/>
        </authorList>
    </citation>
    <scope>NUCLEOTIDE SEQUENCE [LARGE SCALE GENOMIC DNA]</scope>
    <source>
        <strain evidence="1">LY-2023</strain>
        <tissue evidence="1">Leaf</tissue>
    </source>
</reference>
<comment type="caution">
    <text evidence="1">The sequence shown here is derived from an EMBL/GenBank/DDBJ whole genome shotgun (WGS) entry which is preliminary data.</text>
</comment>
<proteinExistence type="predicted"/>
<dbReference type="Proteomes" id="UP001359559">
    <property type="component" value="Unassembled WGS sequence"/>
</dbReference>
<dbReference type="EMBL" id="JAYKXN010000002">
    <property type="protein sequence ID" value="KAK7309822.1"/>
    <property type="molecule type" value="Genomic_DNA"/>
</dbReference>
<evidence type="ECO:0000313" key="2">
    <source>
        <dbReference type="Proteomes" id="UP001359559"/>
    </source>
</evidence>
<dbReference type="AlphaFoldDB" id="A0AAN9K2X0"/>
<sequence>MVCSEFQEFMVEAEVFDLPMHGRKLAWYGSDGSCISRLDRFLLFEGMMQVEGWGDFILKQKLKKLKKRLRGWHESHSQNLVARIKEERRALQELDLKKEESGLCEMELQKRKKVQAQIRDWSRLKASMLHQ</sequence>
<organism evidence="1 2">
    <name type="scientific">Clitoria ternatea</name>
    <name type="common">Butterfly pea</name>
    <dbReference type="NCBI Taxonomy" id="43366"/>
    <lineage>
        <taxon>Eukaryota</taxon>
        <taxon>Viridiplantae</taxon>
        <taxon>Streptophyta</taxon>
        <taxon>Embryophyta</taxon>
        <taxon>Tracheophyta</taxon>
        <taxon>Spermatophyta</taxon>
        <taxon>Magnoliopsida</taxon>
        <taxon>eudicotyledons</taxon>
        <taxon>Gunneridae</taxon>
        <taxon>Pentapetalae</taxon>
        <taxon>rosids</taxon>
        <taxon>fabids</taxon>
        <taxon>Fabales</taxon>
        <taxon>Fabaceae</taxon>
        <taxon>Papilionoideae</taxon>
        <taxon>50 kb inversion clade</taxon>
        <taxon>NPAAA clade</taxon>
        <taxon>indigoferoid/millettioid clade</taxon>
        <taxon>Phaseoleae</taxon>
        <taxon>Clitoria</taxon>
    </lineage>
</organism>
<name>A0AAN9K2X0_CLITE</name>
<evidence type="ECO:0000313" key="1">
    <source>
        <dbReference type="EMBL" id="KAK7309822.1"/>
    </source>
</evidence>
<keyword evidence="2" id="KW-1185">Reference proteome</keyword>